<name>A0A2P5CCS8_PARAD</name>
<reference evidence="2" key="1">
    <citation type="submission" date="2016-06" db="EMBL/GenBank/DDBJ databases">
        <title>Parallel loss of symbiosis genes in relatives of nitrogen-fixing non-legume Parasponia.</title>
        <authorList>
            <person name="Van Velzen R."/>
            <person name="Holmer R."/>
            <person name="Bu F."/>
            <person name="Rutten L."/>
            <person name="Van Zeijl A."/>
            <person name="Liu W."/>
            <person name="Santuari L."/>
            <person name="Cao Q."/>
            <person name="Sharma T."/>
            <person name="Shen D."/>
            <person name="Roswanjaya Y."/>
            <person name="Wardhani T."/>
            <person name="Kalhor M.S."/>
            <person name="Jansen J."/>
            <person name="Van den Hoogen J."/>
            <person name="Gungor B."/>
            <person name="Hartog M."/>
            <person name="Hontelez J."/>
            <person name="Verver J."/>
            <person name="Yang W.-C."/>
            <person name="Schijlen E."/>
            <person name="Repin R."/>
            <person name="Schilthuizen M."/>
            <person name="Schranz E."/>
            <person name="Heidstra R."/>
            <person name="Miyata K."/>
            <person name="Fedorova E."/>
            <person name="Kohlen W."/>
            <person name="Bisseling T."/>
            <person name="Smit S."/>
            <person name="Geurts R."/>
        </authorList>
    </citation>
    <scope>NUCLEOTIDE SEQUENCE [LARGE SCALE GENOMIC DNA]</scope>
    <source>
        <strain evidence="2">cv. WU1-14</strain>
    </source>
</reference>
<gene>
    <name evidence="1" type="ORF">PanWU01x14_163840</name>
</gene>
<dbReference type="AlphaFoldDB" id="A0A2P5CCS8"/>
<comment type="caution">
    <text evidence="1">The sequence shown here is derived from an EMBL/GenBank/DDBJ whole genome shotgun (WGS) entry which is preliminary data.</text>
</comment>
<keyword evidence="2" id="KW-1185">Reference proteome</keyword>
<organism evidence="1 2">
    <name type="scientific">Parasponia andersonii</name>
    <name type="common">Sponia andersonii</name>
    <dbReference type="NCBI Taxonomy" id="3476"/>
    <lineage>
        <taxon>Eukaryota</taxon>
        <taxon>Viridiplantae</taxon>
        <taxon>Streptophyta</taxon>
        <taxon>Embryophyta</taxon>
        <taxon>Tracheophyta</taxon>
        <taxon>Spermatophyta</taxon>
        <taxon>Magnoliopsida</taxon>
        <taxon>eudicotyledons</taxon>
        <taxon>Gunneridae</taxon>
        <taxon>Pentapetalae</taxon>
        <taxon>rosids</taxon>
        <taxon>fabids</taxon>
        <taxon>Rosales</taxon>
        <taxon>Cannabaceae</taxon>
        <taxon>Parasponia</taxon>
    </lineage>
</organism>
<accession>A0A2P5CCS8</accession>
<protein>
    <submittedName>
        <fullName evidence="1">Uncharacterized protein</fullName>
    </submittedName>
</protein>
<proteinExistence type="predicted"/>
<sequence>MKEIISYTELISASTRHKILHTHVRLRSNRHRENNTKIKFQHSNNFHYSLSLVTSFLIKPKIPIANPTFIKPGAPLLAGDSSGFSAKAGTRVNVSTTYFCPPCPGAHWDQLIGFDLLRLL</sequence>
<dbReference type="Proteomes" id="UP000237105">
    <property type="component" value="Unassembled WGS sequence"/>
</dbReference>
<evidence type="ECO:0000313" key="1">
    <source>
        <dbReference type="EMBL" id="PON58869.1"/>
    </source>
</evidence>
<dbReference type="EMBL" id="JXTB01000145">
    <property type="protein sequence ID" value="PON58869.1"/>
    <property type="molecule type" value="Genomic_DNA"/>
</dbReference>
<evidence type="ECO:0000313" key="2">
    <source>
        <dbReference type="Proteomes" id="UP000237105"/>
    </source>
</evidence>